<evidence type="ECO:0000256" key="2">
    <source>
        <dbReference type="SAM" id="SignalP"/>
    </source>
</evidence>
<keyword evidence="2" id="KW-0732">Signal</keyword>
<evidence type="ECO:0000256" key="1">
    <source>
        <dbReference type="ARBA" id="ARBA00022801"/>
    </source>
</evidence>
<dbReference type="RefSeq" id="WP_186948299.1">
    <property type="nucleotide sequence ID" value="NZ_JACOGF010000008.1"/>
</dbReference>
<dbReference type="PANTHER" id="PTHR37842">
    <property type="match status" value="1"/>
</dbReference>
<dbReference type="Gene3D" id="3.30.379.10">
    <property type="entry name" value="Chitobiase/beta-hexosaminidase domain 2-like"/>
    <property type="match status" value="1"/>
</dbReference>
<organism evidence="4 5">
    <name type="scientific">Undibacterium hunanense</name>
    <dbReference type="NCBI Taxonomy" id="2762292"/>
    <lineage>
        <taxon>Bacteria</taxon>
        <taxon>Pseudomonadati</taxon>
        <taxon>Pseudomonadota</taxon>
        <taxon>Betaproteobacteria</taxon>
        <taxon>Burkholderiales</taxon>
        <taxon>Oxalobacteraceae</taxon>
        <taxon>Undibacterium</taxon>
    </lineage>
</organism>
<dbReference type="PANTHER" id="PTHR37842:SF2">
    <property type="entry name" value="GYLCOSYL HYDROLASE 115 C-TERMINAL DOMAIN-CONTAINING PROTEIN"/>
    <property type="match status" value="1"/>
</dbReference>
<evidence type="ECO:0000259" key="3">
    <source>
        <dbReference type="Pfam" id="PF17829"/>
    </source>
</evidence>
<sequence>MNRKISRLVFAVAGFFMLVSNSCFALGEKSYISQTRQAGDVVLVGANSTASLYVDTGDYASVQRAVGNLQKDIESIGGKKPVITNDALALKGQAVIVGTIGKSKLIDQLIAAHKIDVSGIANQWDAYQLVTVQNPLPDVAQALVIIGANKRGGAYGVYDLSEQIGVSPWYWWADVPLKKKSSIAIRKNTLVQEIPKIKYRGIFLNDEAPALTNWVAKNYGNYNQQFYGKVFELLLRLKANYLWPAMWNNAFNVDDEQNRFLADEVGIIMGTSHHEPMMRAHKEWTAENGKWDYQSNKAKLYPFWEGGVARNKNQESLITIGMRGDGDEPMSESENISLLENIVKDQRQIISKVYAKPATEVPQVWALYKEVQAYYEKGMRVPDDVTLLWCDDNWGNIRRLPKPEERKRAGGAGVYYHFDYVGGPRSYRWINTNSIAKVWEQMDLAYQFDARQIWIVNVGDLKPMEYPIEFFLRMAWNPEKWPKERLPEFGKLWAEREFGAEHAEEIATLMTGYSRHNYRRKPELQDATTYSQLHYDEADRVTAEIRDLRSRAEALYAKMPAEYKDAFFQLVLHPVKASAIVTEMYNMVGKNRLYARQGRSNANDYAAQARALFKADADLQRQYDTELSGGKWQHFMDQTHIGYIHWDQPAANTMPLLYDLQPHNGADMGVAVEDIEPAWPQNAASVWPHQGNYQLARFDPFGKQQRTITVFNKGTKPFKYTAKASAPWIVLSDSSGQVVGSQTIKVSIDWSKLPMGKVEGMVDIKGTGWGSANIKVSALNVAPLPQDFKGFVESDGNVTIEAEHYSNSRNAGQFSWQKIPEHGRHLSSMAVFPRSDRHFTDLSQAPYLEYTAYLYSTGDVSIDSIFAPSLPFAEGPGLRFAIAVDDEKPQVFNIVKDMSLKAWEESVKDEMRKITSRHHIAKAGLHRIRLYSLDAGLTLERIVMNTGGLFASYLGPKESTRK</sequence>
<keyword evidence="1 4" id="KW-0378">Hydrolase</keyword>
<feature type="chain" id="PRO_5045792667" evidence="2">
    <location>
        <begin position="26"/>
        <end position="962"/>
    </location>
</feature>
<feature type="signal peptide" evidence="2">
    <location>
        <begin position="1"/>
        <end position="25"/>
    </location>
</feature>
<dbReference type="Gene3D" id="1.20.58.2150">
    <property type="match status" value="1"/>
</dbReference>
<dbReference type="InterPro" id="IPR041437">
    <property type="entry name" value="GH115_C"/>
</dbReference>
<dbReference type="InterPro" id="IPR042301">
    <property type="entry name" value="GH115_sf"/>
</dbReference>
<dbReference type="InterPro" id="IPR029018">
    <property type="entry name" value="Hex-like_dom2"/>
</dbReference>
<gene>
    <name evidence="4" type="ORF">H8L32_16170</name>
</gene>
<dbReference type="SUPFAM" id="SSF55545">
    <property type="entry name" value="beta-N-acetylhexosaminidase-like domain"/>
    <property type="match status" value="1"/>
</dbReference>
<feature type="domain" description="Gylcosyl hydrolase 115 C-terminal" evidence="3">
    <location>
        <begin position="790"/>
        <end position="958"/>
    </location>
</feature>
<dbReference type="Gene3D" id="3.20.20.520">
    <property type="entry name" value="Glycosyl hydrolase family 115"/>
    <property type="match status" value="1"/>
</dbReference>
<dbReference type="Pfam" id="PF15979">
    <property type="entry name" value="Glyco_hydro_115"/>
    <property type="match status" value="1"/>
</dbReference>
<comment type="caution">
    <text evidence="4">The sequence shown here is derived from an EMBL/GenBank/DDBJ whole genome shotgun (WGS) entry which is preliminary data.</text>
</comment>
<accession>A0ABR6ZTZ5</accession>
<evidence type="ECO:0000313" key="4">
    <source>
        <dbReference type="EMBL" id="MBC3919028.1"/>
    </source>
</evidence>
<keyword evidence="5" id="KW-1185">Reference proteome</keyword>
<reference evidence="4 5" key="1">
    <citation type="submission" date="2020-08" db="EMBL/GenBank/DDBJ databases">
        <title>Novel species isolated from subtropical streams in China.</title>
        <authorList>
            <person name="Lu H."/>
        </authorList>
    </citation>
    <scope>NUCLEOTIDE SEQUENCE [LARGE SCALE GENOMIC DNA]</scope>
    <source>
        <strain evidence="4 5">CY18W</strain>
    </source>
</reference>
<dbReference type="Pfam" id="PF17829">
    <property type="entry name" value="GH115_C"/>
    <property type="match status" value="1"/>
</dbReference>
<name>A0ABR6ZTZ5_9BURK</name>
<evidence type="ECO:0000313" key="5">
    <source>
        <dbReference type="Proteomes" id="UP000650424"/>
    </source>
</evidence>
<dbReference type="Gene3D" id="2.60.120.1620">
    <property type="match status" value="1"/>
</dbReference>
<dbReference type="InterPro" id="IPR031924">
    <property type="entry name" value="GH115"/>
</dbReference>
<protein>
    <submittedName>
        <fullName evidence="4">Glycosyl hydrolase 115 family protein</fullName>
    </submittedName>
</protein>
<dbReference type="GO" id="GO:0016787">
    <property type="term" value="F:hydrolase activity"/>
    <property type="evidence" value="ECO:0007669"/>
    <property type="project" value="UniProtKB-KW"/>
</dbReference>
<dbReference type="Proteomes" id="UP000650424">
    <property type="component" value="Unassembled WGS sequence"/>
</dbReference>
<proteinExistence type="predicted"/>
<dbReference type="EMBL" id="JACOGF010000008">
    <property type="protein sequence ID" value="MBC3919028.1"/>
    <property type="molecule type" value="Genomic_DNA"/>
</dbReference>